<keyword evidence="3 8" id="KW-0349">Heme</keyword>
<dbReference type="InterPro" id="IPR017972">
    <property type="entry name" value="Cyt_P450_CS"/>
</dbReference>
<name>A0A2G3PK94_WILMA</name>
<comment type="caution">
    <text evidence="10">The sequence shown here is derived from an EMBL/GenBank/DDBJ whole genome shotgun (WGS) entry which is preliminary data.</text>
</comment>
<accession>A0A2G3PK94</accession>
<protein>
    <submittedName>
        <fullName evidence="10">Cytochrome P450</fullName>
    </submittedName>
</protein>
<dbReference type="AlphaFoldDB" id="A0A2G3PK94"/>
<dbReference type="GO" id="GO:0004497">
    <property type="term" value="F:monooxygenase activity"/>
    <property type="evidence" value="ECO:0007669"/>
    <property type="project" value="UniProtKB-KW"/>
</dbReference>
<dbReference type="Proteomes" id="UP000225108">
    <property type="component" value="Unassembled WGS sequence"/>
</dbReference>
<keyword evidence="6 8" id="KW-0408">Iron</keyword>
<dbReference type="PANTHER" id="PTHR24286">
    <property type="entry name" value="CYTOCHROME P450 26"/>
    <property type="match status" value="1"/>
</dbReference>
<organism evidence="10 11">
    <name type="scientific">Williamsia marianensis</name>
    <dbReference type="NCBI Taxonomy" id="85044"/>
    <lineage>
        <taxon>Bacteria</taxon>
        <taxon>Bacillati</taxon>
        <taxon>Actinomycetota</taxon>
        <taxon>Actinomycetes</taxon>
        <taxon>Mycobacteriales</taxon>
        <taxon>Nocardiaceae</taxon>
        <taxon>Williamsia</taxon>
    </lineage>
</organism>
<dbReference type="GO" id="GO:0005506">
    <property type="term" value="F:iron ion binding"/>
    <property type="evidence" value="ECO:0007669"/>
    <property type="project" value="InterPro"/>
</dbReference>
<dbReference type="EMBL" id="PEBD01000010">
    <property type="protein sequence ID" value="PHV65532.1"/>
    <property type="molecule type" value="Genomic_DNA"/>
</dbReference>
<gene>
    <name evidence="10" type="ORF">CSW57_17415</name>
</gene>
<dbReference type="PRINTS" id="PR00465">
    <property type="entry name" value="EP450IV"/>
</dbReference>
<evidence type="ECO:0000256" key="6">
    <source>
        <dbReference type="ARBA" id="ARBA00023004"/>
    </source>
</evidence>
<keyword evidence="7 9" id="KW-0503">Monooxygenase</keyword>
<evidence type="ECO:0000256" key="9">
    <source>
        <dbReference type="RuleBase" id="RU000461"/>
    </source>
</evidence>
<evidence type="ECO:0000256" key="8">
    <source>
        <dbReference type="PIRSR" id="PIRSR602403-1"/>
    </source>
</evidence>
<dbReference type="CDD" id="cd11045">
    <property type="entry name" value="CYP136-like"/>
    <property type="match status" value="1"/>
</dbReference>
<dbReference type="InterPro" id="IPR002403">
    <property type="entry name" value="Cyt_P450_E_grp-IV"/>
</dbReference>
<dbReference type="GO" id="GO:0020037">
    <property type="term" value="F:heme binding"/>
    <property type="evidence" value="ECO:0007669"/>
    <property type="project" value="InterPro"/>
</dbReference>
<evidence type="ECO:0000256" key="1">
    <source>
        <dbReference type="ARBA" id="ARBA00001971"/>
    </source>
</evidence>
<evidence type="ECO:0000256" key="4">
    <source>
        <dbReference type="ARBA" id="ARBA00022723"/>
    </source>
</evidence>
<evidence type="ECO:0000313" key="11">
    <source>
        <dbReference type="Proteomes" id="UP000225108"/>
    </source>
</evidence>
<dbReference type="PANTHER" id="PTHR24286:SF24">
    <property type="entry name" value="LANOSTEROL 14-ALPHA DEMETHYLASE"/>
    <property type="match status" value="1"/>
</dbReference>
<dbReference type="InterPro" id="IPR001128">
    <property type="entry name" value="Cyt_P450"/>
</dbReference>
<dbReference type="GO" id="GO:0016125">
    <property type="term" value="P:sterol metabolic process"/>
    <property type="evidence" value="ECO:0007669"/>
    <property type="project" value="TreeGrafter"/>
</dbReference>
<dbReference type="Pfam" id="PF00067">
    <property type="entry name" value="p450"/>
    <property type="match status" value="1"/>
</dbReference>
<dbReference type="RefSeq" id="WP_099383908.1">
    <property type="nucleotide sequence ID" value="NZ_PEBD01000010.1"/>
</dbReference>
<dbReference type="GO" id="GO:0016705">
    <property type="term" value="F:oxidoreductase activity, acting on paired donors, with incorporation or reduction of molecular oxygen"/>
    <property type="evidence" value="ECO:0007669"/>
    <property type="project" value="InterPro"/>
</dbReference>
<dbReference type="PROSITE" id="PS00086">
    <property type="entry name" value="CYTOCHROME_P450"/>
    <property type="match status" value="1"/>
</dbReference>
<dbReference type="SUPFAM" id="SSF48264">
    <property type="entry name" value="Cytochrome P450"/>
    <property type="match status" value="1"/>
</dbReference>
<evidence type="ECO:0000313" key="10">
    <source>
        <dbReference type="EMBL" id="PHV65532.1"/>
    </source>
</evidence>
<comment type="similarity">
    <text evidence="2 9">Belongs to the cytochrome P450 family.</text>
</comment>
<dbReference type="Gene3D" id="1.10.630.10">
    <property type="entry name" value="Cytochrome P450"/>
    <property type="match status" value="1"/>
</dbReference>
<reference evidence="10 11" key="1">
    <citation type="submission" date="2017-10" db="EMBL/GenBank/DDBJ databases">
        <title>The draft genome sequence of Williamsia sp. BULT 1.1 isolated from the semi-arid grassland soils from South Africa.</title>
        <authorList>
            <person name="Kabwe M.H."/>
            <person name="Govender N."/>
            <person name="Mutseka Lunga P."/>
            <person name="Vikram S."/>
            <person name="Makhalanyane T.P."/>
        </authorList>
    </citation>
    <scope>NUCLEOTIDE SEQUENCE [LARGE SCALE GENOMIC DNA]</scope>
    <source>
        <strain evidence="10 11">BULT 1.1</strain>
    </source>
</reference>
<evidence type="ECO:0000256" key="5">
    <source>
        <dbReference type="ARBA" id="ARBA00023002"/>
    </source>
</evidence>
<dbReference type="InterPro" id="IPR036396">
    <property type="entry name" value="Cyt_P450_sf"/>
</dbReference>
<evidence type="ECO:0000256" key="2">
    <source>
        <dbReference type="ARBA" id="ARBA00010617"/>
    </source>
</evidence>
<keyword evidence="5 9" id="KW-0560">Oxidoreductase</keyword>
<evidence type="ECO:0000256" key="7">
    <source>
        <dbReference type="ARBA" id="ARBA00023033"/>
    </source>
</evidence>
<feature type="binding site" description="axial binding residue" evidence="8">
    <location>
        <position position="393"/>
    </location>
    <ligand>
        <name>heme</name>
        <dbReference type="ChEBI" id="CHEBI:30413"/>
    </ligand>
    <ligandPart>
        <name>Fe</name>
        <dbReference type="ChEBI" id="CHEBI:18248"/>
    </ligandPart>
</feature>
<comment type="cofactor">
    <cofactor evidence="1 8">
        <name>heme</name>
        <dbReference type="ChEBI" id="CHEBI:30413"/>
    </cofactor>
</comment>
<keyword evidence="4 8" id="KW-0479">Metal-binding</keyword>
<proteinExistence type="inferred from homology"/>
<sequence length="445" mass="51043">MPTKFSQIPSGSGLKEVPFSTRNGVMEVLAMRHDPFKQSDERHAKYGRVSGINAFGQKIVIASGPDACDEILMNKKKAFANGPAWTYLIGPFFNRGVMLLDFDEHRHHRLILQQAFNAKVLRGYMDAMQPIIRDRVAQFPTGKVLLFHEFKALTLDVALEVFLGMELPKDEADRLNKAFLETVQAGVAVIRKPVPGTRWWKGLRSRKILEEFFYKHIPAKRATETPDLFSVLCHAESDEGHSFTDEDVVNHMIFVLMAAHDTSTITMTQMCYRMAKSPQWQVRAREQSRELGSELNYDDLAALTDLDLIMKESLRMCTPVPAHPRMTVQDTEIQGYYLPKGTMVTVPSMINHLDPEYWKDPWTFDPERFSKERAEDKVHRMAWSPFGGGVHKCIGLYFGQMEVKTIMHQLLRNFEWSVPDSYEIPMNYASLPIPKDSFPVTLRRL</sequence>
<evidence type="ECO:0000256" key="3">
    <source>
        <dbReference type="ARBA" id="ARBA00022617"/>
    </source>
</evidence>